<dbReference type="EMBL" id="FLUV01001206">
    <property type="protein sequence ID" value="SBW22601.1"/>
    <property type="molecule type" value="Genomic_DNA"/>
</dbReference>
<evidence type="ECO:0000313" key="2">
    <source>
        <dbReference type="EMBL" id="SBW22601.1"/>
    </source>
</evidence>
<accession>A0A1C3NYJ2</accession>
<evidence type="ECO:0000256" key="1">
    <source>
        <dbReference type="SAM" id="MobiDB-lite"/>
    </source>
</evidence>
<dbReference type="Proteomes" id="UP000199013">
    <property type="component" value="Unassembled WGS sequence"/>
</dbReference>
<protein>
    <submittedName>
        <fullName evidence="2">Uncharacterized protein</fullName>
    </submittedName>
</protein>
<reference evidence="3" key="1">
    <citation type="submission" date="2016-02" db="EMBL/GenBank/DDBJ databases">
        <authorList>
            <person name="Wibberg D."/>
        </authorList>
    </citation>
    <scope>NUCLEOTIDE SEQUENCE [LARGE SCALE GENOMIC DNA]</scope>
</reference>
<gene>
    <name evidence="2" type="ORF">FDG2_2860</name>
</gene>
<keyword evidence="3" id="KW-1185">Reference proteome</keyword>
<proteinExistence type="predicted"/>
<dbReference type="AlphaFoldDB" id="A0A1C3NYJ2"/>
<evidence type="ECO:0000313" key="3">
    <source>
        <dbReference type="Proteomes" id="UP000199013"/>
    </source>
</evidence>
<organism evidence="2 3">
    <name type="scientific">Candidatus Protofrankia californiensis</name>
    <dbReference type="NCBI Taxonomy" id="1839754"/>
    <lineage>
        <taxon>Bacteria</taxon>
        <taxon>Bacillati</taxon>
        <taxon>Actinomycetota</taxon>
        <taxon>Actinomycetes</taxon>
        <taxon>Frankiales</taxon>
        <taxon>Frankiaceae</taxon>
        <taxon>Protofrankia</taxon>
    </lineage>
</organism>
<sequence>MGHTQPTGLPGVFETLSRPHIPDIATAVRMFAERKYATGGPFHPDTPGPWRETPAVRSAASRHDQRFLDLFTLEATYIDDTFGHRRHLRQTPQPRRWRDVPTVAESVSYRLSVLRRSAYRC</sequence>
<name>A0A1C3NYJ2_9ACTN</name>
<feature type="region of interest" description="Disordered" evidence="1">
    <location>
        <begin position="38"/>
        <end position="58"/>
    </location>
</feature>